<keyword evidence="3 7" id="KW-0812">Transmembrane</keyword>
<reference evidence="10 11" key="1">
    <citation type="submission" date="2023-01" db="EMBL/GenBank/DDBJ databases">
        <title>Cultivation and genomic characterization of new, ubiquitous marine nitrite-oxidizing bacteria from the Nitrospirales.</title>
        <authorList>
            <person name="Mueller A.J."/>
            <person name="Daebeler A."/>
            <person name="Herbold C.W."/>
            <person name="Kirkegaard R.H."/>
            <person name="Daims H."/>
        </authorList>
    </citation>
    <scope>NUCLEOTIDE SEQUENCE [LARGE SCALE GENOMIC DNA]</scope>
    <source>
        <strain evidence="10 11">VA</strain>
    </source>
</reference>
<feature type="domain" description="ABC3 transporter permease C-terminal" evidence="8">
    <location>
        <begin position="280"/>
        <end position="400"/>
    </location>
</feature>
<evidence type="ECO:0000256" key="7">
    <source>
        <dbReference type="SAM" id="Phobius"/>
    </source>
</evidence>
<sequence>MMLRSIFLDALKNLSGNALRSGLTMLGVIIGVAAVITMIAIVEGGQVWLVNSLERMGTNLLFVWKKRLTVEERQLFAGRNTELRYDDALAIQTRFPDLVVAPIIELDGQLKAGDRDYSGRITGTSPEYSQIRNFRPESGRFVSSTDVKEWNRSVVLGHTIAEVLFGSQPAIGEGVKIGDQRFTVKGIMEPKGEIYGHDYDEMVIIPISTGLRFFQGSDKIRSMIIHVPDRQRMDEISQALHQFLVQRHEGVDDIHIRNQGEFLSAVDQTLLTFRLVLGGIAVIALLVGGIGIMNIMLVTVTERTREIGLRKAIGARRQDILLQFLIESTTISVIGGSIGILVGILAAYGIGDVVARAMPGGGDWGAVVQPTAIAIAFAFAVVVGVGFGLFPAMKASKLEPAEALRYQ</sequence>
<evidence type="ECO:0000256" key="3">
    <source>
        <dbReference type="ARBA" id="ARBA00022692"/>
    </source>
</evidence>
<gene>
    <name evidence="10" type="ORF">PP769_00785</name>
</gene>
<evidence type="ECO:0000256" key="1">
    <source>
        <dbReference type="ARBA" id="ARBA00004651"/>
    </source>
</evidence>
<dbReference type="PANTHER" id="PTHR30572:SF4">
    <property type="entry name" value="ABC TRANSPORTER PERMEASE YTRF"/>
    <property type="match status" value="1"/>
</dbReference>
<dbReference type="InterPro" id="IPR025857">
    <property type="entry name" value="MacB_PCD"/>
</dbReference>
<dbReference type="PANTHER" id="PTHR30572">
    <property type="entry name" value="MEMBRANE COMPONENT OF TRANSPORTER-RELATED"/>
    <property type="match status" value="1"/>
</dbReference>
<dbReference type="GO" id="GO:0005886">
    <property type="term" value="C:plasma membrane"/>
    <property type="evidence" value="ECO:0007669"/>
    <property type="project" value="UniProtKB-SubCell"/>
</dbReference>
<dbReference type="EMBL" id="CP116967">
    <property type="protein sequence ID" value="WNM58329.1"/>
    <property type="molecule type" value="Genomic_DNA"/>
</dbReference>
<proteinExistence type="inferred from homology"/>
<organism evidence="10 11">
    <name type="scientific">Candidatus Nitrospira allomarina</name>
    <dbReference type="NCBI Taxonomy" id="3020900"/>
    <lineage>
        <taxon>Bacteria</taxon>
        <taxon>Pseudomonadati</taxon>
        <taxon>Nitrospirota</taxon>
        <taxon>Nitrospiria</taxon>
        <taxon>Nitrospirales</taxon>
        <taxon>Nitrospiraceae</taxon>
        <taxon>Nitrospira</taxon>
    </lineage>
</organism>
<evidence type="ECO:0000313" key="10">
    <source>
        <dbReference type="EMBL" id="WNM58329.1"/>
    </source>
</evidence>
<dbReference type="KEGG" id="nall:PP769_00785"/>
<accession>A0AA96GA86</accession>
<comment type="subcellular location">
    <subcellularLocation>
        <location evidence="1">Cell membrane</location>
        <topology evidence="1">Multi-pass membrane protein</topology>
    </subcellularLocation>
</comment>
<comment type="similarity">
    <text evidence="6">Belongs to the ABC-4 integral membrane protein family.</text>
</comment>
<evidence type="ECO:0000256" key="5">
    <source>
        <dbReference type="ARBA" id="ARBA00023136"/>
    </source>
</evidence>
<feature type="domain" description="MacB-like periplasmic core" evidence="9">
    <location>
        <begin position="21"/>
        <end position="242"/>
    </location>
</feature>
<dbReference type="InterPro" id="IPR003838">
    <property type="entry name" value="ABC3_permease_C"/>
</dbReference>
<feature type="transmembrane region" description="Helical" evidence="7">
    <location>
        <begin position="321"/>
        <end position="351"/>
    </location>
</feature>
<evidence type="ECO:0000256" key="2">
    <source>
        <dbReference type="ARBA" id="ARBA00022475"/>
    </source>
</evidence>
<dbReference type="GO" id="GO:0022857">
    <property type="term" value="F:transmembrane transporter activity"/>
    <property type="evidence" value="ECO:0007669"/>
    <property type="project" value="TreeGrafter"/>
</dbReference>
<dbReference type="Pfam" id="PF02687">
    <property type="entry name" value="FtsX"/>
    <property type="match status" value="1"/>
</dbReference>
<evidence type="ECO:0000256" key="4">
    <source>
        <dbReference type="ARBA" id="ARBA00022989"/>
    </source>
</evidence>
<dbReference type="AlphaFoldDB" id="A0AA96GA86"/>
<keyword evidence="11" id="KW-1185">Reference proteome</keyword>
<keyword evidence="4 7" id="KW-1133">Transmembrane helix</keyword>
<name>A0AA96GA86_9BACT</name>
<protein>
    <submittedName>
        <fullName evidence="10">ABC transporter permease</fullName>
    </submittedName>
</protein>
<keyword evidence="2" id="KW-1003">Cell membrane</keyword>
<keyword evidence="5 7" id="KW-0472">Membrane</keyword>
<dbReference type="Proteomes" id="UP001302719">
    <property type="component" value="Chromosome"/>
</dbReference>
<dbReference type="RefSeq" id="WP_312644018.1">
    <property type="nucleotide sequence ID" value="NZ_CP116967.1"/>
</dbReference>
<dbReference type="InterPro" id="IPR050250">
    <property type="entry name" value="Macrolide_Exporter_MacB"/>
</dbReference>
<feature type="transmembrane region" description="Helical" evidence="7">
    <location>
        <begin position="275"/>
        <end position="300"/>
    </location>
</feature>
<evidence type="ECO:0000259" key="8">
    <source>
        <dbReference type="Pfam" id="PF02687"/>
    </source>
</evidence>
<feature type="transmembrane region" description="Helical" evidence="7">
    <location>
        <begin position="21"/>
        <end position="42"/>
    </location>
</feature>
<evidence type="ECO:0000259" key="9">
    <source>
        <dbReference type="Pfam" id="PF12704"/>
    </source>
</evidence>
<evidence type="ECO:0000256" key="6">
    <source>
        <dbReference type="ARBA" id="ARBA00038076"/>
    </source>
</evidence>
<evidence type="ECO:0000313" key="11">
    <source>
        <dbReference type="Proteomes" id="UP001302719"/>
    </source>
</evidence>
<dbReference type="Pfam" id="PF12704">
    <property type="entry name" value="MacB_PCD"/>
    <property type="match status" value="1"/>
</dbReference>
<feature type="transmembrane region" description="Helical" evidence="7">
    <location>
        <begin position="371"/>
        <end position="390"/>
    </location>
</feature>